<keyword evidence="4" id="KW-0378">Hydrolase</keyword>
<gene>
    <name evidence="8" type="ORF">EF807_08110</name>
    <name evidence="7" type="ORF">EF807_08330</name>
</gene>
<keyword evidence="1" id="KW-1277">Toxin-antitoxin system</keyword>
<sequence length="75" mass="8359">MKKLPVITGYDAIKTLRKAGFIPTCQKGSHVRLKKIEDSKTIKITVPVHGTLKKGTLSRIIKDAGLTKDEFLRLL</sequence>
<keyword evidence="2" id="KW-0540">Nuclease</keyword>
<proteinExistence type="predicted"/>
<evidence type="ECO:0000313" key="7">
    <source>
        <dbReference type="EMBL" id="RZN66580.1"/>
    </source>
</evidence>
<evidence type="ECO:0000256" key="4">
    <source>
        <dbReference type="ARBA" id="ARBA00022801"/>
    </source>
</evidence>
<evidence type="ECO:0000256" key="5">
    <source>
        <dbReference type="ARBA" id="ARBA00022884"/>
    </source>
</evidence>
<dbReference type="GO" id="GO:0003729">
    <property type="term" value="F:mRNA binding"/>
    <property type="evidence" value="ECO:0007669"/>
    <property type="project" value="InterPro"/>
</dbReference>
<evidence type="ECO:0000256" key="3">
    <source>
        <dbReference type="ARBA" id="ARBA00022759"/>
    </source>
</evidence>
<evidence type="ECO:0000256" key="1">
    <source>
        <dbReference type="ARBA" id="ARBA00022649"/>
    </source>
</evidence>
<evidence type="ECO:0000313" key="9">
    <source>
        <dbReference type="Proteomes" id="UP000320766"/>
    </source>
</evidence>
<dbReference type="PANTHER" id="PTHR34873:SF3">
    <property type="entry name" value="ADDICTION MODULE TOXIN, HICA FAMILY"/>
    <property type="match status" value="1"/>
</dbReference>
<dbReference type="InterPro" id="IPR038570">
    <property type="entry name" value="HicA_sf"/>
</dbReference>
<dbReference type="AlphaFoldDB" id="A0A520KUQ0"/>
<keyword evidence="3" id="KW-0255">Endonuclease</keyword>
<protein>
    <submittedName>
        <fullName evidence="8">Addiction module toxin, HicA family</fullName>
    </submittedName>
</protein>
<dbReference type="GO" id="GO:0016787">
    <property type="term" value="F:hydrolase activity"/>
    <property type="evidence" value="ECO:0007669"/>
    <property type="project" value="UniProtKB-KW"/>
</dbReference>
<keyword evidence="6" id="KW-0346">Stress response</keyword>
<dbReference type="Gene3D" id="3.30.920.30">
    <property type="entry name" value="Hypothetical protein"/>
    <property type="match status" value="1"/>
</dbReference>
<dbReference type="GO" id="GO:0004519">
    <property type="term" value="F:endonuclease activity"/>
    <property type="evidence" value="ECO:0007669"/>
    <property type="project" value="UniProtKB-KW"/>
</dbReference>
<dbReference type="SUPFAM" id="SSF54786">
    <property type="entry name" value="YcfA/nrd intein domain"/>
    <property type="match status" value="1"/>
</dbReference>
<dbReference type="EMBL" id="RXIL01000151">
    <property type="protein sequence ID" value="RZN66852.1"/>
    <property type="molecule type" value="Genomic_DNA"/>
</dbReference>
<dbReference type="EMBL" id="RXIL01000156">
    <property type="protein sequence ID" value="RZN66580.1"/>
    <property type="molecule type" value="Genomic_DNA"/>
</dbReference>
<organism evidence="8 9">
    <name type="scientific">Candidatus Methanolliviera hydrocarbonicum</name>
    <dbReference type="NCBI Taxonomy" id="2491085"/>
    <lineage>
        <taxon>Archaea</taxon>
        <taxon>Methanobacteriati</taxon>
        <taxon>Methanobacteriota</taxon>
        <taxon>Candidatus Methanoliparia</taxon>
        <taxon>Candidatus Methanoliparales</taxon>
        <taxon>Candidatus Methanollivieraceae</taxon>
        <taxon>Candidatus Methanolliviera</taxon>
    </lineage>
</organism>
<evidence type="ECO:0000313" key="8">
    <source>
        <dbReference type="EMBL" id="RZN66852.1"/>
    </source>
</evidence>
<evidence type="ECO:0000256" key="6">
    <source>
        <dbReference type="ARBA" id="ARBA00023016"/>
    </source>
</evidence>
<comment type="caution">
    <text evidence="8">The sequence shown here is derived from an EMBL/GenBank/DDBJ whole genome shotgun (WGS) entry which is preliminary data.</text>
</comment>
<dbReference type="InterPro" id="IPR012933">
    <property type="entry name" value="HicA_mRNA_interferase"/>
</dbReference>
<name>A0A520KUQ0_9EURY</name>
<keyword evidence="5" id="KW-0694">RNA-binding</keyword>
<evidence type="ECO:0000256" key="2">
    <source>
        <dbReference type="ARBA" id="ARBA00022722"/>
    </source>
</evidence>
<accession>A0A520KUQ0</accession>
<dbReference type="Pfam" id="PF07927">
    <property type="entry name" value="HicA_toxin"/>
    <property type="match status" value="1"/>
</dbReference>
<reference evidence="8 9" key="1">
    <citation type="journal article" date="2019" name="Nat. Microbiol.">
        <title>Wide diversity of methane and short-chain alkane metabolisms in uncultured archaea.</title>
        <authorList>
            <person name="Borrel G."/>
            <person name="Adam P.S."/>
            <person name="McKay L.J."/>
            <person name="Chen L.X."/>
            <person name="Sierra-Garcia I.N."/>
            <person name="Sieber C.M."/>
            <person name="Letourneur Q."/>
            <person name="Ghozlane A."/>
            <person name="Andersen G.L."/>
            <person name="Li W.J."/>
            <person name="Hallam S.J."/>
            <person name="Muyzer G."/>
            <person name="de Oliveira V.M."/>
            <person name="Inskeep W.P."/>
            <person name="Banfield J.F."/>
            <person name="Gribaldo S."/>
        </authorList>
    </citation>
    <scope>NUCLEOTIDE SEQUENCE [LARGE SCALE GENOMIC DNA]</scope>
    <source>
        <strain evidence="8">NM1b</strain>
    </source>
</reference>
<dbReference type="PANTHER" id="PTHR34873">
    <property type="entry name" value="SSR1766 PROTEIN"/>
    <property type="match status" value="1"/>
</dbReference>
<dbReference type="Proteomes" id="UP000320766">
    <property type="component" value="Unassembled WGS sequence"/>
</dbReference>